<gene>
    <name evidence="2" type="ORF">LIQ10_21370</name>
</gene>
<dbReference type="AlphaFoldDB" id="A0AAJ1B3S9"/>
<dbReference type="InterPro" id="IPR025827">
    <property type="entry name" value="Zn_ribbon_recom_dom"/>
</dbReference>
<feature type="domain" description="Recombinase zinc beta ribbon" evidence="1">
    <location>
        <begin position="3"/>
        <end position="59"/>
    </location>
</feature>
<feature type="non-terminal residue" evidence="2">
    <location>
        <position position="1"/>
    </location>
</feature>
<protein>
    <submittedName>
        <fullName evidence="2">Zinc ribbon domain-containing protein</fullName>
    </submittedName>
</protein>
<dbReference type="Proteomes" id="UP001297422">
    <property type="component" value="Unassembled WGS sequence"/>
</dbReference>
<evidence type="ECO:0000259" key="1">
    <source>
        <dbReference type="Pfam" id="PF13408"/>
    </source>
</evidence>
<evidence type="ECO:0000313" key="2">
    <source>
        <dbReference type="EMBL" id="MCB5496232.1"/>
    </source>
</evidence>
<proteinExistence type="predicted"/>
<dbReference type="RefSeq" id="WP_226973677.1">
    <property type="nucleotide sequence ID" value="NZ_JAJBNC010000542.1"/>
</dbReference>
<organism evidence="2 3">
    <name type="scientific">Mediterraneibacter gnavus</name>
    <name type="common">Ruminococcus gnavus</name>
    <dbReference type="NCBI Taxonomy" id="33038"/>
    <lineage>
        <taxon>Bacteria</taxon>
        <taxon>Bacillati</taxon>
        <taxon>Bacillota</taxon>
        <taxon>Clostridia</taxon>
        <taxon>Lachnospirales</taxon>
        <taxon>Lachnospiraceae</taxon>
        <taxon>Mediterraneibacter</taxon>
    </lineage>
</organism>
<sequence length="72" mass="8365">TPIFAGLVKCADCGWSMRFATNKANKTPYSYYSCSFYGQFGKGYCSMHYIRYDVVIRQIKRCRFHQIKTGLS</sequence>
<comment type="caution">
    <text evidence="2">The sequence shown here is derived from an EMBL/GenBank/DDBJ whole genome shotgun (WGS) entry which is preliminary data.</text>
</comment>
<name>A0AAJ1B3S9_MEDGN</name>
<dbReference type="Pfam" id="PF13408">
    <property type="entry name" value="Zn_ribbon_recom"/>
    <property type="match status" value="1"/>
</dbReference>
<dbReference type="EMBL" id="JAJBNC010000542">
    <property type="protein sequence ID" value="MCB5496232.1"/>
    <property type="molecule type" value="Genomic_DNA"/>
</dbReference>
<evidence type="ECO:0000313" key="3">
    <source>
        <dbReference type="Proteomes" id="UP001297422"/>
    </source>
</evidence>
<reference evidence="2" key="1">
    <citation type="submission" date="2021-10" db="EMBL/GenBank/DDBJ databases">
        <title>Collection of gut derived symbiotic bacterial strains cultured from healthy donors.</title>
        <authorList>
            <person name="Lin H."/>
            <person name="Littmann E."/>
            <person name="Claire K."/>
            <person name="Pamer E."/>
        </authorList>
    </citation>
    <scope>NUCLEOTIDE SEQUENCE</scope>
    <source>
        <strain evidence="2">MSK.23.4</strain>
    </source>
</reference>
<accession>A0AAJ1B3S9</accession>
<feature type="non-terminal residue" evidence="2">
    <location>
        <position position="72"/>
    </location>
</feature>